<dbReference type="CDD" id="cd06257">
    <property type="entry name" value="DnaJ"/>
    <property type="match status" value="1"/>
</dbReference>
<protein>
    <recommendedName>
        <fullName evidence="4">J domain-containing protein</fullName>
    </recommendedName>
</protein>
<feature type="chain" id="PRO_5046148883" description="J domain-containing protein" evidence="3">
    <location>
        <begin position="18"/>
        <end position="533"/>
    </location>
</feature>
<organism evidence="5 6">
    <name type="scientific">Tritrichomonas musculus</name>
    <dbReference type="NCBI Taxonomy" id="1915356"/>
    <lineage>
        <taxon>Eukaryota</taxon>
        <taxon>Metamonada</taxon>
        <taxon>Parabasalia</taxon>
        <taxon>Tritrichomonadida</taxon>
        <taxon>Tritrichomonadidae</taxon>
        <taxon>Tritrichomonas</taxon>
    </lineage>
</organism>
<dbReference type="InterPro" id="IPR018253">
    <property type="entry name" value="DnaJ_domain_CS"/>
</dbReference>
<evidence type="ECO:0000313" key="6">
    <source>
        <dbReference type="Proteomes" id="UP001470230"/>
    </source>
</evidence>
<dbReference type="PANTHER" id="PTHR44360">
    <property type="entry name" value="DNAJ HOMOLOG SUBFAMILY B MEMBER 9"/>
    <property type="match status" value="1"/>
</dbReference>
<accession>A0ABR2JUW8</accession>
<feature type="domain" description="J" evidence="4">
    <location>
        <begin position="19"/>
        <end position="83"/>
    </location>
</feature>
<keyword evidence="6" id="KW-1185">Reference proteome</keyword>
<comment type="caution">
    <text evidence="5">The sequence shown here is derived from an EMBL/GenBank/DDBJ whole genome shotgun (WGS) entry which is preliminary data.</text>
</comment>
<proteinExistence type="predicted"/>
<feature type="transmembrane region" description="Helical" evidence="2">
    <location>
        <begin position="465"/>
        <end position="492"/>
    </location>
</feature>
<dbReference type="PANTHER" id="PTHR44360:SF1">
    <property type="entry name" value="DNAJ HOMOLOG SUBFAMILY B MEMBER 9"/>
    <property type="match status" value="1"/>
</dbReference>
<dbReference type="SMART" id="SM00271">
    <property type="entry name" value="DnaJ"/>
    <property type="match status" value="1"/>
</dbReference>
<feature type="signal peptide" evidence="3">
    <location>
        <begin position="1"/>
        <end position="17"/>
    </location>
</feature>
<keyword evidence="1" id="KW-0143">Chaperone</keyword>
<keyword evidence="3" id="KW-0732">Signal</keyword>
<evidence type="ECO:0000256" key="3">
    <source>
        <dbReference type="SAM" id="SignalP"/>
    </source>
</evidence>
<dbReference type="PROSITE" id="PS50076">
    <property type="entry name" value="DNAJ_2"/>
    <property type="match status" value="1"/>
</dbReference>
<keyword evidence="2" id="KW-0812">Transmembrane</keyword>
<dbReference type="InterPro" id="IPR036249">
    <property type="entry name" value="Thioredoxin-like_sf"/>
</dbReference>
<evidence type="ECO:0000313" key="5">
    <source>
        <dbReference type="EMBL" id="KAK8882032.1"/>
    </source>
</evidence>
<dbReference type="PRINTS" id="PR00625">
    <property type="entry name" value="JDOMAIN"/>
</dbReference>
<dbReference type="Pfam" id="PF00226">
    <property type="entry name" value="DnaJ"/>
    <property type="match status" value="1"/>
</dbReference>
<evidence type="ECO:0000256" key="2">
    <source>
        <dbReference type="SAM" id="Phobius"/>
    </source>
</evidence>
<dbReference type="Gene3D" id="1.10.287.110">
    <property type="entry name" value="DnaJ domain"/>
    <property type="match status" value="1"/>
</dbReference>
<reference evidence="5 6" key="1">
    <citation type="submission" date="2024-04" db="EMBL/GenBank/DDBJ databases">
        <title>Tritrichomonas musculus Genome.</title>
        <authorList>
            <person name="Alves-Ferreira E."/>
            <person name="Grigg M."/>
            <person name="Lorenzi H."/>
            <person name="Galac M."/>
        </authorList>
    </citation>
    <scope>NUCLEOTIDE SEQUENCE [LARGE SCALE GENOMIC DNA]</scope>
    <source>
        <strain evidence="5 6">EAF2021</strain>
    </source>
</reference>
<dbReference type="Proteomes" id="UP001470230">
    <property type="component" value="Unassembled WGS sequence"/>
</dbReference>
<dbReference type="InterPro" id="IPR036869">
    <property type="entry name" value="J_dom_sf"/>
</dbReference>
<name>A0ABR2JUW8_9EUKA</name>
<evidence type="ECO:0000256" key="1">
    <source>
        <dbReference type="ARBA" id="ARBA00023186"/>
    </source>
</evidence>
<dbReference type="SUPFAM" id="SSF46565">
    <property type="entry name" value="Chaperone J-domain"/>
    <property type="match status" value="1"/>
</dbReference>
<keyword evidence="2" id="KW-1133">Transmembrane helix</keyword>
<evidence type="ECO:0000259" key="4">
    <source>
        <dbReference type="PROSITE" id="PS50076"/>
    </source>
</evidence>
<keyword evidence="2" id="KW-0472">Membrane</keyword>
<sequence>MVFFFLTYLSLSTLDKSDNPYEILGIPKTASQVEIRKAYQKLVKKYHPDTNKDPNAEKIFIKINDAYELLKDPRQKLIYDQTGSSVPQDSDNSDFDFSDLLKHIVVQPDPAVESISLENLDDILDKCGVAFVLVYSTEVGYQPLIESFNQVFSKYSGFVSFYKNLTNEDYPGFAYKFGIVQYPSLLFIKKKDIASIVHTDFDSTYEYIHNEIPLDESMVEVFMDACFNTKVSHFNTFSQAKNWIFSSYDHTRVLIIERSKKPSLKSRYIAAKFGTKAKFATLSDDFVQMIRELKLTKFPEALIFRGNCQKSNGKIGDFIFVDNLNNDLISEYINPLFVKLDKTAMIKECIDYCIVQIGEKPNIDSSEMKTFLNLSQYSFAYLPVNSKLAKSINASKNQFYLVEGSRRRYALLPNIDHFSDYVSRRNIEKLAMKKIPEGVEGDSSIKAEFNLLYERSIRYIKLRIGVLDSIIGSFLSFISGHPLLVTIVYYGLSFAGKILKNIFFYLTCCFCTCSTDRNKKKNNKKNNQKKKSS</sequence>
<dbReference type="SUPFAM" id="SSF52833">
    <property type="entry name" value="Thioredoxin-like"/>
    <property type="match status" value="1"/>
</dbReference>
<dbReference type="InterPro" id="IPR051948">
    <property type="entry name" value="Hsp70_co-chaperone_J-domain"/>
</dbReference>
<dbReference type="InterPro" id="IPR001623">
    <property type="entry name" value="DnaJ_domain"/>
</dbReference>
<gene>
    <name evidence="5" type="ORF">M9Y10_044672</name>
</gene>
<dbReference type="PROSITE" id="PS00636">
    <property type="entry name" value="DNAJ_1"/>
    <property type="match status" value="1"/>
</dbReference>
<dbReference type="EMBL" id="JAPFFF010000009">
    <property type="protein sequence ID" value="KAK8882032.1"/>
    <property type="molecule type" value="Genomic_DNA"/>
</dbReference>